<evidence type="ECO:0008006" key="4">
    <source>
        <dbReference type="Google" id="ProtNLM"/>
    </source>
</evidence>
<comment type="caution">
    <text evidence="2">The sequence shown here is derived from an EMBL/GenBank/DDBJ whole genome shotgun (WGS) entry which is preliminary data.</text>
</comment>
<name>A0A2P8HIY2_CHINA</name>
<dbReference type="AlphaFoldDB" id="A0A2P8HIY2"/>
<gene>
    <name evidence="2" type="ORF">CLV51_103160</name>
</gene>
<sequence>MRAFYLFLLLLTTINISLYAQQAGSTAIDTVTPMQDANNQAPADSTRPRVRSHFTAGVQYLSDNVYTGRKDSSHIPYLTTTVAYYHKSGLYAEGAVSMLSGTDNMRVDAGILSAGYLFSRGNFDGDISASKYFYNNLSQNVRAEVKGDIRASGSYDFNEIITATVDGNLTFSSKNDYALRGALDHIFYLLQDRLRINPTLSANAGTQHYYDAYYNFRHLSHPHSKKDKAKPTVIADMQQASQFNILDYEFSMPVSYTIHRHLTLSFEPIYAMPVHPAVLILTTVASNTSKTRTEPLSNQFYWSFGVTYKW</sequence>
<reference evidence="2 3" key="1">
    <citation type="submission" date="2018-03" db="EMBL/GenBank/DDBJ databases">
        <title>Genomic Encyclopedia of Archaeal and Bacterial Type Strains, Phase II (KMG-II): from individual species to whole genera.</title>
        <authorList>
            <person name="Goeker M."/>
        </authorList>
    </citation>
    <scope>NUCLEOTIDE SEQUENCE [LARGE SCALE GENOMIC DNA]</scope>
    <source>
        <strain evidence="2 3">DSM 24859</strain>
    </source>
</reference>
<protein>
    <recommendedName>
        <fullName evidence="4">DUF481 domain-containing protein</fullName>
    </recommendedName>
</protein>
<feature type="signal peptide" evidence="1">
    <location>
        <begin position="1"/>
        <end position="20"/>
    </location>
</feature>
<keyword evidence="1" id="KW-0732">Signal</keyword>
<dbReference type="RefSeq" id="WP_106528989.1">
    <property type="nucleotide sequence ID" value="NZ_PYAW01000003.1"/>
</dbReference>
<evidence type="ECO:0000313" key="3">
    <source>
        <dbReference type="Proteomes" id="UP000240971"/>
    </source>
</evidence>
<feature type="chain" id="PRO_5015196120" description="DUF481 domain-containing protein" evidence="1">
    <location>
        <begin position="21"/>
        <end position="310"/>
    </location>
</feature>
<organism evidence="2 3">
    <name type="scientific">Chitinophaga niastensis</name>
    <dbReference type="NCBI Taxonomy" id="536980"/>
    <lineage>
        <taxon>Bacteria</taxon>
        <taxon>Pseudomonadati</taxon>
        <taxon>Bacteroidota</taxon>
        <taxon>Chitinophagia</taxon>
        <taxon>Chitinophagales</taxon>
        <taxon>Chitinophagaceae</taxon>
        <taxon>Chitinophaga</taxon>
    </lineage>
</organism>
<evidence type="ECO:0000313" key="2">
    <source>
        <dbReference type="EMBL" id="PSL46184.1"/>
    </source>
</evidence>
<dbReference type="Proteomes" id="UP000240971">
    <property type="component" value="Unassembled WGS sequence"/>
</dbReference>
<dbReference type="OrthoDB" id="871919at2"/>
<proteinExistence type="predicted"/>
<accession>A0A2P8HIY2</accession>
<keyword evidence="3" id="KW-1185">Reference proteome</keyword>
<dbReference type="EMBL" id="PYAW01000003">
    <property type="protein sequence ID" value="PSL46184.1"/>
    <property type="molecule type" value="Genomic_DNA"/>
</dbReference>
<evidence type="ECO:0000256" key="1">
    <source>
        <dbReference type="SAM" id="SignalP"/>
    </source>
</evidence>